<keyword evidence="1" id="KW-0472">Membrane</keyword>
<dbReference type="PANTHER" id="PTHR35792:SF2">
    <property type="entry name" value="GENERAL STRESS PROTEIN"/>
    <property type="match status" value="1"/>
</dbReference>
<reference evidence="2 3" key="1">
    <citation type="journal article" date="2010" name="Proc. Natl. Acad. Sci. U.S.A.">
        <title>A Nitrospira metagenome illuminates the physiology and evolution of globally important nitrite-oxidizing bacteria.</title>
        <authorList>
            <person name="Lucker S."/>
            <person name="Wagner M."/>
            <person name="Maixner F."/>
            <person name="Pelletier E."/>
            <person name="Koch H."/>
            <person name="Vacherie B."/>
            <person name="Rattei T."/>
            <person name="Sinninghe Damste J."/>
            <person name="Spieck E."/>
            <person name="Le Paslier D."/>
            <person name="Daims H."/>
        </authorList>
    </citation>
    <scope>NUCLEOTIDE SEQUENCE [LARGE SCALE GENOMIC DNA]</scope>
</reference>
<name>D8PJH5_9BACT</name>
<dbReference type="AlphaFoldDB" id="D8PJH5"/>
<keyword evidence="1" id="KW-0812">Transmembrane</keyword>
<sequence length="102" mass="10984">MADHHDSCSGLGVSIAFLSGAMLGAMAAILYAPSSGEETRRAIKGYARRTEDEVLEKAKEIRADLSHTVDEAKRYLKETEATIAAALAAGKEAFKKEKTERA</sequence>
<protein>
    <recommendedName>
        <fullName evidence="4">YtxH domain-containing protein</fullName>
    </recommendedName>
</protein>
<accession>D8PJH5</accession>
<evidence type="ECO:0000256" key="1">
    <source>
        <dbReference type="SAM" id="Phobius"/>
    </source>
</evidence>
<organism evidence="2 3">
    <name type="scientific">Nitrospira defluvii</name>
    <dbReference type="NCBI Taxonomy" id="330214"/>
    <lineage>
        <taxon>Bacteria</taxon>
        <taxon>Pseudomonadati</taxon>
        <taxon>Nitrospirota</taxon>
        <taxon>Nitrospiria</taxon>
        <taxon>Nitrospirales</taxon>
        <taxon>Nitrospiraceae</taxon>
        <taxon>Nitrospira</taxon>
    </lineage>
</organism>
<dbReference type="HOGENOM" id="CLU_105320_5_1_0"/>
<proteinExistence type="predicted"/>
<dbReference type="EMBL" id="FP929003">
    <property type="protein sequence ID" value="CBK43549.1"/>
    <property type="molecule type" value="Genomic_DNA"/>
</dbReference>
<dbReference type="eggNOG" id="COG4980">
    <property type="taxonomic scope" value="Bacteria"/>
</dbReference>
<dbReference type="Proteomes" id="UP000001660">
    <property type="component" value="Chromosome"/>
</dbReference>
<gene>
    <name evidence="2" type="ORF">NIDE3876</name>
</gene>
<keyword evidence="1" id="KW-1133">Transmembrane helix</keyword>
<dbReference type="InterPro" id="IPR052928">
    <property type="entry name" value="Desiccation-related_membrane"/>
</dbReference>
<evidence type="ECO:0000313" key="2">
    <source>
        <dbReference type="EMBL" id="CBK43549.1"/>
    </source>
</evidence>
<dbReference type="KEGG" id="nde:NIDE3876"/>
<feature type="transmembrane region" description="Helical" evidence="1">
    <location>
        <begin position="12"/>
        <end position="32"/>
    </location>
</feature>
<evidence type="ECO:0008006" key="4">
    <source>
        <dbReference type="Google" id="ProtNLM"/>
    </source>
</evidence>
<dbReference type="Pfam" id="PF12732">
    <property type="entry name" value="YtxH"/>
    <property type="match status" value="1"/>
</dbReference>
<dbReference type="InterPro" id="IPR024623">
    <property type="entry name" value="YtxH"/>
</dbReference>
<dbReference type="STRING" id="330214.NIDE3876"/>
<keyword evidence="3" id="KW-1185">Reference proteome</keyword>
<dbReference type="PANTHER" id="PTHR35792">
    <property type="entry name" value="GENERAL STRESS PROTEIN"/>
    <property type="match status" value="1"/>
</dbReference>
<dbReference type="OrthoDB" id="960061at2"/>
<evidence type="ECO:0000313" key="3">
    <source>
        <dbReference type="Proteomes" id="UP000001660"/>
    </source>
</evidence>